<keyword evidence="11" id="KW-1185">Reference proteome</keyword>
<comment type="subunit">
    <text evidence="8">Homodimer.</text>
</comment>
<feature type="binding site" evidence="8">
    <location>
        <begin position="144"/>
        <end position="146"/>
    </location>
    <ligand>
        <name>ATP</name>
        <dbReference type="ChEBI" id="CHEBI:30616"/>
    </ligand>
</feature>
<dbReference type="FunFam" id="1.10.240.10:FF:000002">
    <property type="entry name" value="Tryptophan--tRNA ligase"/>
    <property type="match status" value="1"/>
</dbReference>
<protein>
    <recommendedName>
        <fullName evidence="8">Tryptophan--tRNA ligase</fullName>
        <ecNumber evidence="8">6.1.1.2</ecNumber>
    </recommendedName>
    <alternativeName>
        <fullName evidence="8">Tryptophanyl-tRNA synthetase</fullName>
        <shortName evidence="8">TrpRS</shortName>
    </alternativeName>
</protein>
<comment type="subcellular location">
    <subcellularLocation>
        <location evidence="8">Cytoplasm</location>
    </subcellularLocation>
</comment>
<dbReference type="InterPro" id="IPR002306">
    <property type="entry name" value="Trp-tRNA-ligase"/>
</dbReference>
<dbReference type="PANTHER" id="PTHR43766">
    <property type="entry name" value="TRYPTOPHAN--TRNA LIGASE, MITOCHONDRIAL"/>
    <property type="match status" value="1"/>
</dbReference>
<feature type="short sequence motif" description="'KMSKS' region" evidence="8">
    <location>
        <begin position="192"/>
        <end position="196"/>
    </location>
</feature>
<comment type="function">
    <text evidence="8">Catalyzes the attachment of tryptophan to tRNA(Trp).</text>
</comment>
<dbReference type="CDD" id="cd00806">
    <property type="entry name" value="TrpRS_core"/>
    <property type="match status" value="1"/>
</dbReference>
<dbReference type="SUPFAM" id="SSF52374">
    <property type="entry name" value="Nucleotidylyl transferase"/>
    <property type="match status" value="1"/>
</dbReference>
<feature type="binding site" evidence="8">
    <location>
        <begin position="9"/>
        <end position="11"/>
    </location>
    <ligand>
        <name>ATP</name>
        <dbReference type="ChEBI" id="CHEBI:30616"/>
    </ligand>
</feature>
<keyword evidence="6 8" id="KW-0030">Aminoacyl-tRNA synthetase</keyword>
<dbReference type="Gene3D" id="3.40.50.620">
    <property type="entry name" value="HUPs"/>
    <property type="match status" value="1"/>
</dbReference>
<reference evidence="10" key="1">
    <citation type="submission" date="2022-03" db="EMBL/GenBank/DDBJ databases">
        <title>Complete genome sequence of Caldinitratiruptor microaerophilus.</title>
        <authorList>
            <person name="Mukaiyama R."/>
            <person name="Nishiyama T."/>
            <person name="Ueda K."/>
        </authorList>
    </citation>
    <scope>NUCLEOTIDE SEQUENCE</scope>
    <source>
        <strain evidence="10">JCM 16183</strain>
    </source>
</reference>
<dbReference type="Gene3D" id="1.10.240.10">
    <property type="entry name" value="Tyrosyl-Transfer RNA Synthetase"/>
    <property type="match status" value="1"/>
</dbReference>
<feature type="short sequence motif" description="'HIGH' region" evidence="8">
    <location>
        <begin position="10"/>
        <end position="18"/>
    </location>
</feature>
<dbReference type="InterPro" id="IPR050203">
    <property type="entry name" value="Trp-tRNA_synthetase"/>
</dbReference>
<comment type="similarity">
    <text evidence="1 8 9">Belongs to the class-I aminoacyl-tRNA synthetase family.</text>
</comment>
<proteinExistence type="inferred from homology"/>
<dbReference type="PROSITE" id="PS00178">
    <property type="entry name" value="AA_TRNA_LIGASE_I"/>
    <property type="match status" value="1"/>
</dbReference>
<evidence type="ECO:0000256" key="2">
    <source>
        <dbReference type="ARBA" id="ARBA00022598"/>
    </source>
</evidence>
<dbReference type="GO" id="GO:0005524">
    <property type="term" value="F:ATP binding"/>
    <property type="evidence" value="ECO:0007669"/>
    <property type="project" value="UniProtKB-UniRule"/>
</dbReference>
<dbReference type="HAMAP" id="MF_00140_B">
    <property type="entry name" value="Trp_tRNA_synth_B"/>
    <property type="match status" value="1"/>
</dbReference>
<name>A0AA35CM10_9FIRM</name>
<dbReference type="InterPro" id="IPR002305">
    <property type="entry name" value="aa-tRNA-synth_Ic"/>
</dbReference>
<evidence type="ECO:0000256" key="5">
    <source>
        <dbReference type="ARBA" id="ARBA00022917"/>
    </source>
</evidence>
<dbReference type="Proteomes" id="UP001163687">
    <property type="component" value="Chromosome"/>
</dbReference>
<dbReference type="InterPro" id="IPR001412">
    <property type="entry name" value="aa-tRNA-synth_I_CS"/>
</dbReference>
<dbReference type="GO" id="GO:0006436">
    <property type="term" value="P:tryptophanyl-tRNA aminoacylation"/>
    <property type="evidence" value="ECO:0007669"/>
    <property type="project" value="UniProtKB-UniRule"/>
</dbReference>
<dbReference type="KEGG" id="cmic:caldi_11170"/>
<dbReference type="RefSeq" id="WP_264844096.1">
    <property type="nucleotide sequence ID" value="NZ_AP025628.1"/>
</dbReference>
<dbReference type="PANTHER" id="PTHR43766:SF1">
    <property type="entry name" value="TRYPTOPHAN--TRNA LIGASE, MITOCHONDRIAL"/>
    <property type="match status" value="1"/>
</dbReference>
<dbReference type="NCBIfam" id="TIGR00233">
    <property type="entry name" value="trpS"/>
    <property type="match status" value="1"/>
</dbReference>
<feature type="binding site" evidence="8">
    <location>
        <begin position="192"/>
        <end position="196"/>
    </location>
    <ligand>
        <name>ATP</name>
        <dbReference type="ChEBI" id="CHEBI:30616"/>
    </ligand>
</feature>
<evidence type="ECO:0000313" key="10">
    <source>
        <dbReference type="EMBL" id="BDG60027.1"/>
    </source>
</evidence>
<keyword evidence="3 8" id="KW-0547">Nucleotide-binding</keyword>
<evidence type="ECO:0000313" key="11">
    <source>
        <dbReference type="Proteomes" id="UP001163687"/>
    </source>
</evidence>
<keyword evidence="2 8" id="KW-0436">Ligase</keyword>
<feature type="binding site" evidence="8">
    <location>
        <begin position="17"/>
        <end position="18"/>
    </location>
    <ligand>
        <name>ATP</name>
        <dbReference type="ChEBI" id="CHEBI:30616"/>
    </ligand>
</feature>
<keyword evidence="4 8" id="KW-0067">ATP-binding</keyword>
<dbReference type="InterPro" id="IPR014729">
    <property type="entry name" value="Rossmann-like_a/b/a_fold"/>
</dbReference>
<comment type="catalytic activity">
    <reaction evidence="7 8">
        <text>tRNA(Trp) + L-tryptophan + ATP = L-tryptophyl-tRNA(Trp) + AMP + diphosphate + H(+)</text>
        <dbReference type="Rhea" id="RHEA:24080"/>
        <dbReference type="Rhea" id="RHEA-COMP:9671"/>
        <dbReference type="Rhea" id="RHEA-COMP:9705"/>
        <dbReference type="ChEBI" id="CHEBI:15378"/>
        <dbReference type="ChEBI" id="CHEBI:30616"/>
        <dbReference type="ChEBI" id="CHEBI:33019"/>
        <dbReference type="ChEBI" id="CHEBI:57912"/>
        <dbReference type="ChEBI" id="CHEBI:78442"/>
        <dbReference type="ChEBI" id="CHEBI:78535"/>
        <dbReference type="ChEBI" id="CHEBI:456215"/>
        <dbReference type="EC" id="6.1.1.2"/>
    </reaction>
</comment>
<evidence type="ECO:0000256" key="4">
    <source>
        <dbReference type="ARBA" id="ARBA00022840"/>
    </source>
</evidence>
<accession>A0AA35CM10</accession>
<dbReference type="EMBL" id="AP025628">
    <property type="protein sequence ID" value="BDG60027.1"/>
    <property type="molecule type" value="Genomic_DNA"/>
</dbReference>
<gene>
    <name evidence="8 10" type="primary">trpS</name>
    <name evidence="10" type="ORF">caldi_11170</name>
</gene>
<evidence type="ECO:0000256" key="9">
    <source>
        <dbReference type="RuleBase" id="RU363036"/>
    </source>
</evidence>
<sequence length="337" mass="37239">MPRVFSGVQPSGSLTLGNYLGAMRHFVELQDRAECFYCVVDLHALTVPQDPEELRRNTLAVAALFIAVGLDPARTTLFVQSHVPAHAELGWLLQCIAHFGELGRMTQFKEKSEGKESVSVGLFTYPTLMAADILLYDADLVPVGEDQKQHLELTRDLAQRFNQRYGPTFTVPEPAIAQVGARIMSLQNPRRKMSKSDPDPNGYITLLDPPDAVRKKIGRAVTDAGREVRYDEEEKPGISNLLQIYSLLSGEPIPALEERYAGKGYGQFKSDLADVVVAALEPIQRRYHELMNSGTLEDVLAEGAARAQAVAGPKLMEIRQRMGLLDPRSVTGRVGRV</sequence>
<dbReference type="Pfam" id="PF00579">
    <property type="entry name" value="tRNA-synt_1b"/>
    <property type="match status" value="1"/>
</dbReference>
<dbReference type="PRINTS" id="PR01039">
    <property type="entry name" value="TRNASYNTHTRP"/>
</dbReference>
<feature type="binding site" evidence="8">
    <location>
        <position position="183"/>
    </location>
    <ligand>
        <name>ATP</name>
        <dbReference type="ChEBI" id="CHEBI:30616"/>
    </ligand>
</feature>
<evidence type="ECO:0000256" key="7">
    <source>
        <dbReference type="ARBA" id="ARBA00049929"/>
    </source>
</evidence>
<dbReference type="InterPro" id="IPR024109">
    <property type="entry name" value="Trp-tRNA-ligase_bac-type"/>
</dbReference>
<evidence type="ECO:0000256" key="6">
    <source>
        <dbReference type="ARBA" id="ARBA00023146"/>
    </source>
</evidence>
<dbReference type="EC" id="6.1.1.2" evidence="8"/>
<evidence type="ECO:0000256" key="8">
    <source>
        <dbReference type="HAMAP-Rule" id="MF_00140"/>
    </source>
</evidence>
<keyword evidence="8" id="KW-0963">Cytoplasm</keyword>
<evidence type="ECO:0000256" key="3">
    <source>
        <dbReference type="ARBA" id="ARBA00022741"/>
    </source>
</evidence>
<feature type="binding site" evidence="8">
    <location>
        <position position="132"/>
    </location>
    <ligand>
        <name>L-tryptophan</name>
        <dbReference type="ChEBI" id="CHEBI:57912"/>
    </ligand>
</feature>
<dbReference type="GO" id="GO:0005829">
    <property type="term" value="C:cytosol"/>
    <property type="evidence" value="ECO:0007669"/>
    <property type="project" value="TreeGrafter"/>
</dbReference>
<keyword evidence="5 8" id="KW-0648">Protein biosynthesis</keyword>
<organism evidence="10 11">
    <name type="scientific">Caldinitratiruptor microaerophilus</name>
    <dbReference type="NCBI Taxonomy" id="671077"/>
    <lineage>
        <taxon>Bacteria</taxon>
        <taxon>Bacillati</taxon>
        <taxon>Bacillota</taxon>
        <taxon>Clostridia</taxon>
        <taxon>Eubacteriales</taxon>
        <taxon>Symbiobacteriaceae</taxon>
        <taxon>Caldinitratiruptor</taxon>
    </lineage>
</organism>
<dbReference type="GO" id="GO:0004830">
    <property type="term" value="F:tryptophan-tRNA ligase activity"/>
    <property type="evidence" value="ECO:0007669"/>
    <property type="project" value="UniProtKB-UniRule"/>
</dbReference>
<dbReference type="AlphaFoldDB" id="A0AA35CM10"/>
<evidence type="ECO:0000256" key="1">
    <source>
        <dbReference type="ARBA" id="ARBA00005594"/>
    </source>
</evidence>